<dbReference type="PANTHER" id="PTHR30203">
    <property type="entry name" value="OUTER MEMBRANE CATION EFFLUX PROTEIN"/>
    <property type="match status" value="1"/>
</dbReference>
<keyword evidence="2" id="KW-0472">Membrane</keyword>
<organism evidence="3 4">
    <name type="scientific">Paracoccus kondratievae</name>
    <dbReference type="NCBI Taxonomy" id="135740"/>
    <lineage>
        <taxon>Bacteria</taxon>
        <taxon>Pseudomonadati</taxon>
        <taxon>Pseudomonadota</taxon>
        <taxon>Alphaproteobacteria</taxon>
        <taxon>Rhodobacterales</taxon>
        <taxon>Paracoccaceae</taxon>
        <taxon>Paracoccus</taxon>
    </lineage>
</organism>
<keyword evidence="2" id="KW-0564">Palmitate</keyword>
<dbReference type="PANTHER" id="PTHR30203:SF32">
    <property type="entry name" value="CATION EFFLUX SYSTEM PROTEIN CUSC"/>
    <property type="match status" value="1"/>
</dbReference>
<accession>A0AAD3NYK9</accession>
<comment type="subcellular location">
    <subcellularLocation>
        <location evidence="2">Cell membrane</location>
        <topology evidence="2">Lipid-anchor</topology>
    </subcellularLocation>
</comment>
<dbReference type="Pfam" id="PF02321">
    <property type="entry name" value="OEP"/>
    <property type="match status" value="2"/>
</dbReference>
<protein>
    <submittedName>
        <fullName evidence="3">Nodulation protein NodT</fullName>
    </submittedName>
</protein>
<evidence type="ECO:0000313" key="3">
    <source>
        <dbReference type="EMBL" id="GLK64209.1"/>
    </source>
</evidence>
<evidence type="ECO:0000256" key="2">
    <source>
        <dbReference type="RuleBase" id="RU362097"/>
    </source>
</evidence>
<reference evidence="3" key="1">
    <citation type="journal article" date="2014" name="Int. J. Syst. Evol. Microbiol.">
        <title>Complete genome sequence of Corynebacterium casei LMG S-19264T (=DSM 44701T), isolated from a smear-ripened cheese.</title>
        <authorList>
            <consortium name="US DOE Joint Genome Institute (JGI-PGF)"/>
            <person name="Walter F."/>
            <person name="Albersmeier A."/>
            <person name="Kalinowski J."/>
            <person name="Ruckert C."/>
        </authorList>
    </citation>
    <scope>NUCLEOTIDE SEQUENCE</scope>
    <source>
        <strain evidence="3">VKM B-2222</strain>
    </source>
</reference>
<gene>
    <name evidence="3" type="primary">nodT</name>
    <name evidence="3" type="ORF">GCM10017635_16800</name>
</gene>
<evidence type="ECO:0000313" key="4">
    <source>
        <dbReference type="Proteomes" id="UP001143349"/>
    </source>
</evidence>
<keyword evidence="2" id="KW-0812">Transmembrane</keyword>
<proteinExistence type="inferred from homology"/>
<dbReference type="SUPFAM" id="SSF56954">
    <property type="entry name" value="Outer membrane efflux proteins (OEP)"/>
    <property type="match status" value="1"/>
</dbReference>
<comment type="caution">
    <text evidence="3">The sequence shown here is derived from an EMBL/GenBank/DDBJ whole genome shotgun (WGS) entry which is preliminary data.</text>
</comment>
<comment type="similarity">
    <text evidence="1 2">Belongs to the outer membrane factor (OMF) (TC 1.B.17) family.</text>
</comment>
<keyword evidence="4" id="KW-1185">Reference proteome</keyword>
<keyword evidence="2" id="KW-0449">Lipoprotein</keyword>
<feature type="chain" id="PRO_5041782588" evidence="2">
    <location>
        <begin position="24"/>
        <end position="459"/>
    </location>
</feature>
<dbReference type="NCBIfam" id="TIGR01845">
    <property type="entry name" value="outer_NodT"/>
    <property type="match status" value="1"/>
</dbReference>
<dbReference type="GO" id="GO:0015562">
    <property type="term" value="F:efflux transmembrane transporter activity"/>
    <property type="evidence" value="ECO:0007669"/>
    <property type="project" value="InterPro"/>
</dbReference>
<dbReference type="EMBL" id="BSFH01000026">
    <property type="protein sequence ID" value="GLK64209.1"/>
    <property type="molecule type" value="Genomic_DNA"/>
</dbReference>
<reference evidence="3" key="2">
    <citation type="submission" date="2023-01" db="EMBL/GenBank/DDBJ databases">
        <authorList>
            <person name="Sun Q."/>
            <person name="Evtushenko L."/>
        </authorList>
    </citation>
    <scope>NUCLEOTIDE SEQUENCE</scope>
    <source>
        <strain evidence="3">VKM B-2222</strain>
    </source>
</reference>
<dbReference type="Gene3D" id="2.20.200.10">
    <property type="entry name" value="Outer membrane efflux proteins (OEP)"/>
    <property type="match status" value="1"/>
</dbReference>
<dbReference type="RefSeq" id="WP_010396487.1">
    <property type="nucleotide sequence ID" value="NZ_BSFH01000026.1"/>
</dbReference>
<evidence type="ECO:0000256" key="1">
    <source>
        <dbReference type="ARBA" id="ARBA00007613"/>
    </source>
</evidence>
<dbReference type="InterPro" id="IPR010131">
    <property type="entry name" value="MdtP/NodT-like"/>
</dbReference>
<feature type="signal peptide" evidence="2">
    <location>
        <begin position="1"/>
        <end position="23"/>
    </location>
</feature>
<dbReference type="AlphaFoldDB" id="A0AAD3NYK9"/>
<keyword evidence="2" id="KW-0732">Signal</keyword>
<name>A0AAD3NYK9_9RHOB</name>
<dbReference type="InterPro" id="IPR003423">
    <property type="entry name" value="OMP_efflux"/>
</dbReference>
<sequence>MTHTLSLSRRGILGGFVSTLALAACNPVTYTAPKADVATSFASSSPARRAGSNAWWAAFRDKRLDALIAAGLKRNLDVQTAVATIREAQANARLVGANDLPQAQAEGAAGRAHNETGVVETTSATLGVSWLIDLFGQNRAAREGASARLDAAYLSAEVARLTVASAIASAYVDARYYQETMALTRQSLQSRKRTLEMTRTQDAFGSASRLEVLQAEQLVAQAEAALPALEVGFDQSVNRLATLTAGRSTDIAAQLRKTGGQPRARYSASVGVPADVIRVRPDVRMAERNLAAAVADVGEAQAAFYPRLTLSGTITPTNIRGGGSMKTWGFGPQITLPLFTGGANEARLSAAQARAEQARLAWQASVLKAVEEVENALAGYNRDARAVSAQSRLVDNARETVSLTRSSYELGEADFFPVLDAERSLLSARQELAAAVRQQALNFVALSAASAGGVGLPAS</sequence>
<dbReference type="Gene3D" id="1.20.1600.10">
    <property type="entry name" value="Outer membrane efflux proteins (OEP)"/>
    <property type="match status" value="1"/>
</dbReference>
<dbReference type="GO" id="GO:0005886">
    <property type="term" value="C:plasma membrane"/>
    <property type="evidence" value="ECO:0007669"/>
    <property type="project" value="UniProtKB-SubCell"/>
</dbReference>
<keyword evidence="2" id="KW-1134">Transmembrane beta strand</keyword>
<dbReference type="Proteomes" id="UP001143349">
    <property type="component" value="Unassembled WGS sequence"/>
</dbReference>